<comment type="caution">
    <text evidence="4">The sequence shown here is derived from an EMBL/GenBank/DDBJ whole genome shotgun (WGS) entry which is preliminary data.</text>
</comment>
<dbReference type="Pfam" id="PF00411">
    <property type="entry name" value="Ribosomal_S11"/>
    <property type="match status" value="1"/>
</dbReference>
<comment type="similarity">
    <text evidence="1">Belongs to the universal ribosomal protein uS11 family.</text>
</comment>
<evidence type="ECO:0000313" key="5">
    <source>
        <dbReference type="Proteomes" id="UP001648503"/>
    </source>
</evidence>
<evidence type="ECO:0000313" key="4">
    <source>
        <dbReference type="EMBL" id="KAH6585954.1"/>
    </source>
</evidence>
<evidence type="ECO:0008006" key="6">
    <source>
        <dbReference type="Google" id="ProtNLM"/>
    </source>
</evidence>
<accession>A0ABQ8ESM6</accession>
<dbReference type="PANTHER" id="PTHR11759">
    <property type="entry name" value="40S RIBOSOMAL PROTEIN S14/30S RIBOSOMAL PROTEIN S11"/>
    <property type="match status" value="1"/>
</dbReference>
<evidence type="ECO:0000256" key="3">
    <source>
        <dbReference type="ARBA" id="ARBA00023274"/>
    </source>
</evidence>
<dbReference type="EMBL" id="JAFCIX010000577">
    <property type="protein sequence ID" value="KAH6585954.1"/>
    <property type="molecule type" value="Genomic_DNA"/>
</dbReference>
<keyword evidence="5" id="KW-1185">Reference proteome</keyword>
<evidence type="ECO:0000256" key="2">
    <source>
        <dbReference type="ARBA" id="ARBA00022980"/>
    </source>
</evidence>
<protein>
    <recommendedName>
        <fullName evidence="6">Ribosomal protein S11</fullName>
    </recommendedName>
</protein>
<name>A0ABQ8ESM6_9FUNG</name>
<proteinExistence type="inferred from homology"/>
<dbReference type="Proteomes" id="UP001648503">
    <property type="component" value="Unassembled WGS sequence"/>
</dbReference>
<dbReference type="InterPro" id="IPR001971">
    <property type="entry name" value="Ribosomal_uS11"/>
</dbReference>
<gene>
    <name evidence="4" type="ORF">BASA50_000897</name>
</gene>
<dbReference type="InterPro" id="IPR036967">
    <property type="entry name" value="Ribosomal_uS11_sf"/>
</dbReference>
<keyword evidence="3" id="KW-0687">Ribonucleoprotein</keyword>
<sequence>MAGAVTGHSTMRIASLLLRGGLRKSYSPHGALCSFSAIQDTPMLAARQPIGLSIRSQSTKLFPDGTEVVTDPVSKPTQSLASDEIKAGQESKLDTYNILASLQTNIPAPRLRFGASTATEKEQRDSTSGDLLGLFSSGFMSSQISTMVHILHITANRNNTIATFTDDAGKTLCWASAGTCGLKKAARGTSDAGYQAVLALTEKVKERNIPISDGVHLRISGFGPGREQAFRAVRAAGWSLVRITDFTPYRHAGCRPKKKRRL</sequence>
<keyword evidence="2" id="KW-0689">Ribosomal protein</keyword>
<dbReference type="HAMAP" id="MF_01310">
    <property type="entry name" value="Ribosomal_uS11"/>
    <property type="match status" value="1"/>
</dbReference>
<organism evidence="4 5">
    <name type="scientific">Batrachochytrium salamandrivorans</name>
    <dbReference type="NCBI Taxonomy" id="1357716"/>
    <lineage>
        <taxon>Eukaryota</taxon>
        <taxon>Fungi</taxon>
        <taxon>Fungi incertae sedis</taxon>
        <taxon>Chytridiomycota</taxon>
        <taxon>Chytridiomycota incertae sedis</taxon>
        <taxon>Chytridiomycetes</taxon>
        <taxon>Rhizophydiales</taxon>
        <taxon>Rhizophydiales incertae sedis</taxon>
        <taxon>Batrachochytrium</taxon>
    </lineage>
</organism>
<reference evidence="4 5" key="1">
    <citation type="submission" date="2021-02" db="EMBL/GenBank/DDBJ databases">
        <title>Variation within the Batrachochytrium salamandrivorans European outbreak.</title>
        <authorList>
            <person name="Kelly M."/>
            <person name="Pasmans F."/>
            <person name="Shea T.P."/>
            <person name="Munoz J.F."/>
            <person name="Carranza S."/>
            <person name="Cuomo C.A."/>
            <person name="Martel A."/>
        </authorList>
    </citation>
    <scope>NUCLEOTIDE SEQUENCE [LARGE SCALE GENOMIC DNA]</scope>
    <source>
        <strain evidence="4 5">AMFP18/2</strain>
    </source>
</reference>
<dbReference type="Gene3D" id="3.30.420.80">
    <property type="entry name" value="Ribosomal protein S11"/>
    <property type="match status" value="1"/>
</dbReference>
<evidence type="ECO:0000256" key="1">
    <source>
        <dbReference type="ARBA" id="ARBA00006194"/>
    </source>
</evidence>
<dbReference type="SUPFAM" id="SSF53137">
    <property type="entry name" value="Translational machinery components"/>
    <property type="match status" value="1"/>
</dbReference>